<gene>
    <name evidence="1" type="ORF">F511_08386</name>
</gene>
<keyword evidence="1" id="KW-0418">Kinase</keyword>
<dbReference type="EMBL" id="KV009361">
    <property type="protein sequence ID" value="KZV29675.1"/>
    <property type="molecule type" value="Genomic_DNA"/>
</dbReference>
<dbReference type="GO" id="GO:0016301">
    <property type="term" value="F:kinase activity"/>
    <property type="evidence" value="ECO:0007669"/>
    <property type="project" value="UniProtKB-KW"/>
</dbReference>
<organism evidence="1 2">
    <name type="scientific">Dorcoceras hygrometricum</name>
    <dbReference type="NCBI Taxonomy" id="472368"/>
    <lineage>
        <taxon>Eukaryota</taxon>
        <taxon>Viridiplantae</taxon>
        <taxon>Streptophyta</taxon>
        <taxon>Embryophyta</taxon>
        <taxon>Tracheophyta</taxon>
        <taxon>Spermatophyta</taxon>
        <taxon>Magnoliopsida</taxon>
        <taxon>eudicotyledons</taxon>
        <taxon>Gunneridae</taxon>
        <taxon>Pentapetalae</taxon>
        <taxon>asterids</taxon>
        <taxon>lamiids</taxon>
        <taxon>Lamiales</taxon>
        <taxon>Gesneriaceae</taxon>
        <taxon>Didymocarpoideae</taxon>
        <taxon>Trichosporeae</taxon>
        <taxon>Loxocarpinae</taxon>
        <taxon>Dorcoceras</taxon>
    </lineage>
</organism>
<reference evidence="1 2" key="1">
    <citation type="journal article" date="2015" name="Proc. Natl. Acad. Sci. U.S.A.">
        <title>The resurrection genome of Boea hygrometrica: A blueprint for survival of dehydration.</title>
        <authorList>
            <person name="Xiao L."/>
            <person name="Yang G."/>
            <person name="Zhang L."/>
            <person name="Yang X."/>
            <person name="Zhao S."/>
            <person name="Ji Z."/>
            <person name="Zhou Q."/>
            <person name="Hu M."/>
            <person name="Wang Y."/>
            <person name="Chen M."/>
            <person name="Xu Y."/>
            <person name="Jin H."/>
            <person name="Xiao X."/>
            <person name="Hu G."/>
            <person name="Bao F."/>
            <person name="Hu Y."/>
            <person name="Wan P."/>
            <person name="Li L."/>
            <person name="Deng X."/>
            <person name="Kuang T."/>
            <person name="Xiang C."/>
            <person name="Zhu J.K."/>
            <person name="Oliver M.J."/>
            <person name="He Y."/>
        </authorList>
    </citation>
    <scope>NUCLEOTIDE SEQUENCE [LARGE SCALE GENOMIC DNA]</scope>
    <source>
        <strain evidence="2">cv. XS01</strain>
    </source>
</reference>
<name>A0A2Z7B583_9LAMI</name>
<proteinExistence type="predicted"/>
<keyword evidence="2" id="KW-1185">Reference proteome</keyword>
<accession>A0A2Z7B583</accession>
<keyword evidence="1" id="KW-0808">Transferase</keyword>
<dbReference type="Proteomes" id="UP000250235">
    <property type="component" value="Unassembled WGS sequence"/>
</dbReference>
<protein>
    <submittedName>
        <fullName evidence="1">Serine-threonine protein kinase</fullName>
    </submittedName>
</protein>
<dbReference type="AlphaFoldDB" id="A0A2Z7B583"/>
<evidence type="ECO:0000313" key="1">
    <source>
        <dbReference type="EMBL" id="KZV29675.1"/>
    </source>
</evidence>
<evidence type="ECO:0000313" key="2">
    <source>
        <dbReference type="Proteomes" id="UP000250235"/>
    </source>
</evidence>
<sequence>MVRKILEMLNYMTGKKANIVSQIAHVPDFTLSFGPMESGNRSNLILINTKIILLFRKVYGSVQAKLVKGISELSISAEELCSKSEELSSVEKKYRSGRSFASDQFLLEEKSLLNRIYQNRVQIRSSHAISSDEQIIWTRSTIVRTEGVQIDLFKYEYQNRVQIRSSHAISSDEQIIWTRSTIVRTEGVQIDLFKYEKRTVHKWSKIINSLTYSCTKRGQQVHNVRSFCRRFSMTIILCLTLISDQRLYIIQAELMKRRVEMREDERFSEAAWFYIECQFDESRISSYAPPEGVIKLS</sequence>